<dbReference type="HOGENOM" id="CLU_008287_15_0_5"/>
<gene>
    <name evidence="14" type="ORF">MC45_14945</name>
</gene>
<dbReference type="AlphaFoldDB" id="A0A097EIT9"/>
<accession>A0A097EIT9</accession>
<keyword evidence="4" id="KW-0410">Iron transport</keyword>
<dbReference type="Proteomes" id="UP000033200">
    <property type="component" value="Chromosome"/>
</dbReference>
<dbReference type="Gene3D" id="2.40.170.20">
    <property type="entry name" value="TonB-dependent receptor, beta-barrel domain"/>
    <property type="match status" value="1"/>
</dbReference>
<dbReference type="SUPFAM" id="SSF56935">
    <property type="entry name" value="Porins"/>
    <property type="match status" value="1"/>
</dbReference>
<dbReference type="PANTHER" id="PTHR32552">
    <property type="entry name" value="FERRICHROME IRON RECEPTOR-RELATED"/>
    <property type="match status" value="1"/>
</dbReference>
<comment type="subcellular location">
    <subcellularLocation>
        <location evidence="1 11">Cell outer membrane</location>
        <topology evidence="1 11">Multi-pass membrane protein</topology>
    </subcellularLocation>
</comment>
<organism evidence="14 15">
    <name type="scientific">Sphingomonas taxi</name>
    <dbReference type="NCBI Taxonomy" id="1549858"/>
    <lineage>
        <taxon>Bacteria</taxon>
        <taxon>Pseudomonadati</taxon>
        <taxon>Pseudomonadota</taxon>
        <taxon>Alphaproteobacteria</taxon>
        <taxon>Sphingomonadales</taxon>
        <taxon>Sphingomonadaceae</taxon>
        <taxon>Sphingomonas</taxon>
    </lineage>
</organism>
<dbReference type="STRING" id="1549858.MC45_14945"/>
<evidence type="ECO:0000256" key="7">
    <source>
        <dbReference type="ARBA" id="ARBA00023065"/>
    </source>
</evidence>
<protein>
    <submittedName>
        <fullName evidence="14">TonB-dependent receptor</fullName>
    </submittedName>
</protein>
<dbReference type="InterPro" id="IPR036942">
    <property type="entry name" value="Beta-barrel_TonB_sf"/>
</dbReference>
<dbReference type="PROSITE" id="PS52016">
    <property type="entry name" value="TONB_DEPENDENT_REC_3"/>
    <property type="match status" value="1"/>
</dbReference>
<proteinExistence type="inferred from homology"/>
<dbReference type="GO" id="GO:0006826">
    <property type="term" value="P:iron ion transport"/>
    <property type="evidence" value="ECO:0007669"/>
    <property type="project" value="UniProtKB-KW"/>
</dbReference>
<keyword evidence="8" id="KW-0798">TonB box</keyword>
<feature type="signal peptide" evidence="12">
    <location>
        <begin position="1"/>
        <end position="39"/>
    </location>
</feature>
<dbReference type="InterPro" id="IPR012910">
    <property type="entry name" value="Plug_dom"/>
</dbReference>
<dbReference type="EMBL" id="CP009571">
    <property type="protein sequence ID" value="AIT07453.1"/>
    <property type="molecule type" value="Genomic_DNA"/>
</dbReference>
<keyword evidence="10 11" id="KW-0998">Cell outer membrane</keyword>
<comment type="similarity">
    <text evidence="11">Belongs to the TonB-dependent receptor family.</text>
</comment>
<evidence type="ECO:0000256" key="5">
    <source>
        <dbReference type="ARBA" id="ARBA00022692"/>
    </source>
</evidence>
<evidence type="ECO:0000256" key="9">
    <source>
        <dbReference type="ARBA" id="ARBA00023136"/>
    </source>
</evidence>
<evidence type="ECO:0000256" key="6">
    <source>
        <dbReference type="ARBA" id="ARBA00023004"/>
    </source>
</evidence>
<evidence type="ECO:0000256" key="11">
    <source>
        <dbReference type="PROSITE-ProRule" id="PRU01360"/>
    </source>
</evidence>
<dbReference type="InterPro" id="IPR039426">
    <property type="entry name" value="TonB-dep_rcpt-like"/>
</dbReference>
<dbReference type="eggNOG" id="COG4773">
    <property type="taxonomic scope" value="Bacteria"/>
</dbReference>
<feature type="domain" description="TonB-dependent receptor plug" evidence="13">
    <location>
        <begin position="74"/>
        <end position="186"/>
    </location>
</feature>
<evidence type="ECO:0000256" key="2">
    <source>
        <dbReference type="ARBA" id="ARBA00022448"/>
    </source>
</evidence>
<evidence type="ECO:0000256" key="10">
    <source>
        <dbReference type="ARBA" id="ARBA00023237"/>
    </source>
</evidence>
<dbReference type="KEGG" id="stax:MC45_14945"/>
<keyword evidence="5 11" id="KW-0812">Transmembrane</keyword>
<keyword evidence="15" id="KW-1185">Reference proteome</keyword>
<keyword evidence="9 11" id="KW-0472">Membrane</keyword>
<feature type="chain" id="PRO_5001929754" evidence="12">
    <location>
        <begin position="40"/>
        <end position="827"/>
    </location>
</feature>
<keyword evidence="2 11" id="KW-0813">Transport</keyword>
<keyword evidence="12" id="KW-0732">Signal</keyword>
<evidence type="ECO:0000256" key="1">
    <source>
        <dbReference type="ARBA" id="ARBA00004571"/>
    </source>
</evidence>
<sequence>MFRYETGGSVMSFTTSAIAARLLAATAVCSTLIATPAFAADDPKSVVTADKTPEDAPDQLTDIVVTAEKRPQSAQKTPISISVLSGDDLANRHVVSLADLGDGSIPSLKVAPFYSRNSALIVNIRGVGVLSDSNQPARDQGVGVYIDGVYLGRAQGLGTALFDIENIEVLKGPQGTLFGRNTEGGAVNIVTKRPSGEYHLNTIAGIGNYGAYKGEVHLDLPAIQDIAVKIDAVVSHRGPLVRNPLTGADGFNAYDKRGLHYELLWKPTADFSADYSFDTSYDASTPLYLQLLAPGTYRQAPLGTVQPQRARDANVGVPQQPSVGKVRGNQLTLAYHPASALTVKSITAYRAMTQTQYDNGSAASTLSASTATFVGKDFAGNTIPLPFARYSLADFRQNQFSQEVQLIGDVAEVQFVAGALYYQEHVEDNARAFYTNQCTTSACTAYTILPPNFRTDVANYAALSLDYTAQRIDRASYVKTSSVGAFGQATWTPAVLDDRLHLTGGLRWSRDAKQGTLLTVNGKLPVDRRGVSRELPLDARWSRVDPMVNLAVDATRDVHLYGKWSTGYKSGGANSRSQEYDAFNPETVSVFEIGAKTEFFDRHARFNIAAYAGTYKDIQIDFQRPYVDGKNGATTRTTISTVNASGTGGIHGVEAELTVMPVRGVTLHGSYAHTYVHIPPAVNPYPNAKGDLSTLAVPIYQTYTPSDSASAAADFEVPLTGATLRAHIDGNYDSGFYASSNDPVYVGANNPGNVYQPKGDAAFIVNTSLALADIAMGQGDAKVTLSIWARNLFDEQHVFYKTLSVTTGLQGFYNEPRTLGGQVQVTF</sequence>
<evidence type="ECO:0000313" key="15">
    <source>
        <dbReference type="Proteomes" id="UP000033200"/>
    </source>
</evidence>
<evidence type="ECO:0000259" key="13">
    <source>
        <dbReference type="Pfam" id="PF07715"/>
    </source>
</evidence>
<evidence type="ECO:0000256" key="8">
    <source>
        <dbReference type="ARBA" id="ARBA00023077"/>
    </source>
</evidence>
<evidence type="ECO:0000313" key="14">
    <source>
        <dbReference type="EMBL" id="AIT07453.1"/>
    </source>
</evidence>
<dbReference type="GO" id="GO:0009279">
    <property type="term" value="C:cell outer membrane"/>
    <property type="evidence" value="ECO:0007669"/>
    <property type="project" value="UniProtKB-SubCell"/>
</dbReference>
<dbReference type="PANTHER" id="PTHR32552:SF81">
    <property type="entry name" value="TONB-DEPENDENT OUTER MEMBRANE RECEPTOR"/>
    <property type="match status" value="1"/>
</dbReference>
<reference evidence="14 15" key="1">
    <citation type="submission" date="2014-09" db="EMBL/GenBank/DDBJ databases">
        <title>Using Illumina technology Improving SMRT sequencing Genome Assembly by RASTools.</title>
        <authorList>
            <person name="Zhou Y."/>
            <person name="Ma T."/>
            <person name="Liu T."/>
        </authorList>
    </citation>
    <scope>NUCLEOTIDE SEQUENCE [LARGE SCALE GENOMIC DNA]</scope>
    <source>
        <strain evidence="14 15">ATCC 55669</strain>
    </source>
</reference>
<keyword evidence="14" id="KW-0675">Receptor</keyword>
<dbReference type="Pfam" id="PF07715">
    <property type="entry name" value="Plug"/>
    <property type="match status" value="1"/>
</dbReference>
<evidence type="ECO:0000256" key="12">
    <source>
        <dbReference type="SAM" id="SignalP"/>
    </source>
</evidence>
<name>A0A097EIT9_9SPHN</name>
<evidence type="ECO:0000256" key="4">
    <source>
        <dbReference type="ARBA" id="ARBA00022496"/>
    </source>
</evidence>
<keyword evidence="6" id="KW-0408">Iron</keyword>
<keyword evidence="7" id="KW-0406">Ion transport</keyword>
<evidence type="ECO:0000256" key="3">
    <source>
        <dbReference type="ARBA" id="ARBA00022452"/>
    </source>
</evidence>
<keyword evidence="3 11" id="KW-1134">Transmembrane beta strand</keyword>